<keyword evidence="4" id="KW-1185">Reference proteome</keyword>
<organism evidence="3 4">
    <name type="scientific">Asterophora parasitica</name>
    <dbReference type="NCBI Taxonomy" id="117018"/>
    <lineage>
        <taxon>Eukaryota</taxon>
        <taxon>Fungi</taxon>
        <taxon>Dikarya</taxon>
        <taxon>Basidiomycota</taxon>
        <taxon>Agaricomycotina</taxon>
        <taxon>Agaricomycetes</taxon>
        <taxon>Agaricomycetidae</taxon>
        <taxon>Agaricales</taxon>
        <taxon>Tricholomatineae</taxon>
        <taxon>Lyophyllaceae</taxon>
        <taxon>Asterophora</taxon>
    </lineage>
</organism>
<feature type="transmembrane region" description="Helical" evidence="2">
    <location>
        <begin position="65"/>
        <end position="84"/>
    </location>
</feature>
<name>A0A9P7K9M3_9AGAR</name>
<accession>A0A9P7K9M3</accession>
<dbReference type="Proteomes" id="UP000775547">
    <property type="component" value="Unassembled WGS sequence"/>
</dbReference>
<reference evidence="3" key="2">
    <citation type="submission" date="2021-10" db="EMBL/GenBank/DDBJ databases">
        <title>Phylogenomics reveals ancestral predisposition of the termite-cultivated fungus Termitomyces towards a domesticated lifestyle.</title>
        <authorList>
            <person name="Auxier B."/>
            <person name="Grum-Grzhimaylo A."/>
            <person name="Cardenas M.E."/>
            <person name="Lodge J.D."/>
            <person name="Laessoe T."/>
            <person name="Pedersen O."/>
            <person name="Smith M.E."/>
            <person name="Kuyper T.W."/>
            <person name="Franco-Molano E.A."/>
            <person name="Baroni T.J."/>
            <person name="Aanen D.K."/>
        </authorList>
    </citation>
    <scope>NUCLEOTIDE SEQUENCE</scope>
    <source>
        <strain evidence="3">AP01</strain>
        <tissue evidence="3">Mycelium</tissue>
    </source>
</reference>
<evidence type="ECO:0000313" key="3">
    <source>
        <dbReference type="EMBL" id="KAG5641085.1"/>
    </source>
</evidence>
<dbReference type="AlphaFoldDB" id="A0A9P7K9M3"/>
<keyword evidence="2" id="KW-0472">Membrane</keyword>
<gene>
    <name evidence="3" type="ORF">DXG03_006052</name>
</gene>
<feature type="transmembrane region" description="Helical" evidence="2">
    <location>
        <begin position="90"/>
        <end position="110"/>
    </location>
</feature>
<feature type="compositionally biased region" description="Basic and acidic residues" evidence="1">
    <location>
        <begin position="202"/>
        <end position="211"/>
    </location>
</feature>
<feature type="region of interest" description="Disordered" evidence="1">
    <location>
        <begin position="192"/>
        <end position="211"/>
    </location>
</feature>
<evidence type="ECO:0000256" key="1">
    <source>
        <dbReference type="SAM" id="MobiDB-lite"/>
    </source>
</evidence>
<evidence type="ECO:0000313" key="4">
    <source>
        <dbReference type="Proteomes" id="UP000775547"/>
    </source>
</evidence>
<protein>
    <submittedName>
        <fullName evidence="3">Uncharacterized protein</fullName>
    </submittedName>
</protein>
<reference evidence="3" key="1">
    <citation type="submission" date="2020-07" db="EMBL/GenBank/DDBJ databases">
        <authorList>
            <person name="Nieuwenhuis M."/>
            <person name="Van De Peppel L.J.J."/>
        </authorList>
    </citation>
    <scope>NUCLEOTIDE SEQUENCE</scope>
    <source>
        <strain evidence="3">AP01</strain>
        <tissue evidence="3">Mycelium</tissue>
    </source>
</reference>
<comment type="caution">
    <text evidence="3">The sequence shown here is derived from an EMBL/GenBank/DDBJ whole genome shotgun (WGS) entry which is preliminary data.</text>
</comment>
<sequence length="211" mass="22738">MIAILGVVTSTTFGDVRVDYATALYSTSLVTTLYCTTVIVYRVVQVGSRSTIGPGLRSYQGILEILIESSALYFFATLFALVAYTQSGPVSQFASAFWTSVTVSLIRYYFGSVLCRLLTLCWGIAPTLVVARVAAGDARPNQTWNNQAEGPALSFLRFNDFDEESTGGATSGTHKHTDNTKSYVDDVETTALPGKTVSSGSEELHSAEKIV</sequence>
<keyword evidence="2" id="KW-0812">Transmembrane</keyword>
<feature type="transmembrane region" description="Helical" evidence="2">
    <location>
        <begin position="24"/>
        <end position="44"/>
    </location>
</feature>
<proteinExistence type="predicted"/>
<evidence type="ECO:0000256" key="2">
    <source>
        <dbReference type="SAM" id="Phobius"/>
    </source>
</evidence>
<dbReference type="OrthoDB" id="3038148at2759"/>
<keyword evidence="2" id="KW-1133">Transmembrane helix</keyword>
<dbReference type="EMBL" id="JABCKV010000393">
    <property type="protein sequence ID" value="KAG5641085.1"/>
    <property type="molecule type" value="Genomic_DNA"/>
</dbReference>